<reference evidence="2" key="1">
    <citation type="submission" date="2020-12" db="EMBL/GenBank/DDBJ databases">
        <authorList>
            <person name="Iha C."/>
        </authorList>
    </citation>
    <scope>NUCLEOTIDE SEQUENCE</scope>
</reference>
<evidence type="ECO:0000313" key="2">
    <source>
        <dbReference type="EMBL" id="CAD7700072.1"/>
    </source>
</evidence>
<evidence type="ECO:0000313" key="3">
    <source>
        <dbReference type="Proteomes" id="UP000708148"/>
    </source>
</evidence>
<proteinExistence type="predicted"/>
<dbReference type="EMBL" id="CAJHUC010001171">
    <property type="protein sequence ID" value="CAD7700072.1"/>
    <property type="molecule type" value="Genomic_DNA"/>
</dbReference>
<keyword evidence="3" id="KW-1185">Reference proteome</keyword>
<accession>A0A8S1J2L5</accession>
<name>A0A8S1J2L5_9CHLO</name>
<organism evidence="2 3">
    <name type="scientific">Ostreobium quekettii</name>
    <dbReference type="NCBI Taxonomy" id="121088"/>
    <lineage>
        <taxon>Eukaryota</taxon>
        <taxon>Viridiplantae</taxon>
        <taxon>Chlorophyta</taxon>
        <taxon>core chlorophytes</taxon>
        <taxon>Ulvophyceae</taxon>
        <taxon>TCBD clade</taxon>
        <taxon>Bryopsidales</taxon>
        <taxon>Ostreobineae</taxon>
        <taxon>Ostreobiaceae</taxon>
        <taxon>Ostreobium</taxon>
    </lineage>
</organism>
<feature type="region of interest" description="Disordered" evidence="1">
    <location>
        <begin position="249"/>
        <end position="307"/>
    </location>
</feature>
<gene>
    <name evidence="2" type="ORF">OSTQU699_LOCUS5431</name>
</gene>
<evidence type="ECO:0000256" key="1">
    <source>
        <dbReference type="SAM" id="MobiDB-lite"/>
    </source>
</evidence>
<protein>
    <submittedName>
        <fullName evidence="2">Uncharacterized protein</fullName>
    </submittedName>
</protein>
<dbReference type="Proteomes" id="UP000708148">
    <property type="component" value="Unassembled WGS sequence"/>
</dbReference>
<feature type="compositionally biased region" description="Low complexity" evidence="1">
    <location>
        <begin position="27"/>
        <end position="38"/>
    </location>
</feature>
<feature type="compositionally biased region" description="Polar residues" evidence="1">
    <location>
        <begin position="284"/>
        <end position="307"/>
    </location>
</feature>
<feature type="region of interest" description="Disordered" evidence="1">
    <location>
        <begin position="1"/>
        <end position="74"/>
    </location>
</feature>
<dbReference type="AlphaFoldDB" id="A0A8S1J2L5"/>
<feature type="compositionally biased region" description="Polar residues" evidence="1">
    <location>
        <begin position="254"/>
        <end position="266"/>
    </location>
</feature>
<sequence length="307" mass="30675">MPSQAGAFMGSAGVQQMQGSVPGGMPQGMPGAAGQAPSFFAHGQQPQASQPFLGGAAGLGFGQPNNAFQGQGQMPGLFGQPGQQPAYQQANQQVRYQAANQQGVAGFQPFGQQPAYQAANQLGMYQQAGQQGGFPQYQSGMPQGQTPGMGFGVGQAIPGAGVMNGMQTPQAANGGLQPQMAAVSSQPGGIMSATSLSTPAQEGQGGDGGLFRNLVEDVRGSLPKTQNTSSTMGGLGGLGSLGGLGGFGGMPQAGYQSDPASLQQGYGNPKPGLSPSPLMGQPPLMSQSSLMGTTPQNTFSTSGNPFA</sequence>
<comment type="caution">
    <text evidence="2">The sequence shown here is derived from an EMBL/GenBank/DDBJ whole genome shotgun (WGS) entry which is preliminary data.</text>
</comment>